<gene>
    <name evidence="2" type="ORF">T265_01033</name>
</gene>
<evidence type="ECO:0000313" key="2">
    <source>
        <dbReference type="EMBL" id="KER32940.1"/>
    </source>
</evidence>
<dbReference type="KEGG" id="ovi:T265_01033"/>
<reference evidence="2 3" key="1">
    <citation type="submission" date="2013-11" db="EMBL/GenBank/DDBJ databases">
        <title>Opisthorchis viverrini - life in the bile duct.</title>
        <authorList>
            <person name="Young N.D."/>
            <person name="Nagarajan N."/>
            <person name="Lin S.J."/>
            <person name="Korhonen P.K."/>
            <person name="Jex A.R."/>
            <person name="Hall R.S."/>
            <person name="Safavi-Hemami H."/>
            <person name="Kaewkong W."/>
            <person name="Bertrand D."/>
            <person name="Gao S."/>
            <person name="Seet Q."/>
            <person name="Wongkham S."/>
            <person name="Teh B.T."/>
            <person name="Wongkham C."/>
            <person name="Intapan P.M."/>
            <person name="Maleewong W."/>
            <person name="Yang X."/>
            <person name="Hu M."/>
            <person name="Wang Z."/>
            <person name="Hofmann A."/>
            <person name="Sternberg P.W."/>
            <person name="Tan P."/>
            <person name="Wang J."/>
            <person name="Gasser R.B."/>
        </authorList>
    </citation>
    <scope>NUCLEOTIDE SEQUENCE [LARGE SCALE GENOMIC DNA]</scope>
</reference>
<name>A0A075AAU7_OPIVI</name>
<dbReference type="CTD" id="20315221"/>
<accession>A0A075AAU7</accession>
<feature type="region of interest" description="Disordered" evidence="1">
    <location>
        <begin position="1"/>
        <end position="36"/>
    </location>
</feature>
<feature type="compositionally biased region" description="Basic and acidic residues" evidence="1">
    <location>
        <begin position="1"/>
        <end position="12"/>
    </location>
</feature>
<dbReference type="Proteomes" id="UP000054324">
    <property type="component" value="Unassembled WGS sequence"/>
</dbReference>
<dbReference type="GeneID" id="20315221"/>
<dbReference type="AlphaFoldDB" id="A0A075AAU7"/>
<organism evidence="2 3">
    <name type="scientific">Opisthorchis viverrini</name>
    <name type="common">Southeast Asian liver fluke</name>
    <dbReference type="NCBI Taxonomy" id="6198"/>
    <lineage>
        <taxon>Eukaryota</taxon>
        <taxon>Metazoa</taxon>
        <taxon>Spiralia</taxon>
        <taxon>Lophotrochozoa</taxon>
        <taxon>Platyhelminthes</taxon>
        <taxon>Trematoda</taxon>
        <taxon>Digenea</taxon>
        <taxon>Opisthorchiida</taxon>
        <taxon>Opisthorchiata</taxon>
        <taxon>Opisthorchiidae</taxon>
        <taxon>Opisthorchis</taxon>
    </lineage>
</organism>
<dbReference type="EMBL" id="KL596629">
    <property type="protein sequence ID" value="KER32940.1"/>
    <property type="molecule type" value="Genomic_DNA"/>
</dbReference>
<dbReference type="RefSeq" id="XP_009163240.1">
    <property type="nucleotide sequence ID" value="XM_009164976.1"/>
</dbReference>
<evidence type="ECO:0000313" key="3">
    <source>
        <dbReference type="Proteomes" id="UP000054324"/>
    </source>
</evidence>
<protein>
    <submittedName>
        <fullName evidence="2">Uncharacterized protein</fullName>
    </submittedName>
</protein>
<sequence length="67" mass="7344">MYTHFETSKPRDSAGFQNSLIGLNDQRKSPSADGSSVSIRYRIVKQQVELCSGDARAISADDPLSQI</sequence>
<keyword evidence="3" id="KW-1185">Reference proteome</keyword>
<evidence type="ECO:0000256" key="1">
    <source>
        <dbReference type="SAM" id="MobiDB-lite"/>
    </source>
</evidence>
<proteinExistence type="predicted"/>